<dbReference type="WBParaSite" id="MCU_005326-RA">
    <property type="protein sequence ID" value="MCU_005326-RA"/>
    <property type="gene ID" value="MCU_005326"/>
</dbReference>
<dbReference type="InterPro" id="IPR035940">
    <property type="entry name" value="CAP_sf"/>
</dbReference>
<dbReference type="AlphaFoldDB" id="A0A5K3F3X1"/>
<dbReference type="Pfam" id="PF00188">
    <property type="entry name" value="CAP"/>
    <property type="match status" value="1"/>
</dbReference>
<dbReference type="SMART" id="SM00198">
    <property type="entry name" value="SCP"/>
    <property type="match status" value="1"/>
</dbReference>
<dbReference type="PANTHER" id="PTHR10334">
    <property type="entry name" value="CYSTEINE-RICH SECRETORY PROTEIN-RELATED"/>
    <property type="match status" value="1"/>
</dbReference>
<organism evidence="2">
    <name type="scientific">Mesocestoides corti</name>
    <name type="common">Flatworm</name>
    <dbReference type="NCBI Taxonomy" id="53468"/>
    <lineage>
        <taxon>Eukaryota</taxon>
        <taxon>Metazoa</taxon>
        <taxon>Spiralia</taxon>
        <taxon>Lophotrochozoa</taxon>
        <taxon>Platyhelminthes</taxon>
        <taxon>Cestoda</taxon>
        <taxon>Eucestoda</taxon>
        <taxon>Cyclophyllidea</taxon>
        <taxon>Mesocestoididae</taxon>
        <taxon>Mesocestoides</taxon>
    </lineage>
</organism>
<feature type="domain" description="SCP" evidence="1">
    <location>
        <begin position="1"/>
        <end position="124"/>
    </location>
</feature>
<dbReference type="SUPFAM" id="SSF55797">
    <property type="entry name" value="PR-1-like"/>
    <property type="match status" value="1"/>
</dbReference>
<dbReference type="InterPro" id="IPR001283">
    <property type="entry name" value="CRISP-related"/>
</dbReference>
<accession>A0A5K3F3X1</accession>
<sequence length="246" mass="28010">MRLMRYSTYLETLAQQWTANSSKQPPNSSLLPNHADIALTWVTDLSSEWVSYSSIISIFTYGSAYYIYGNNSCTGHCRLYLQFVWADATEVGCAMSPWGNTSDRKDQKRFLVACAYKPVGNIPGRRPYTNGTSCSACPDGFFCHRNQCTNDTSLLPTTTTTSSTATTFTTSTTNNTTNSTTWLQIQHRSPLKHPRGESWFSQCSFHSFRRNSFQSLSFSFSQCNICFNFLMRYYGIKTYCDKIPYR</sequence>
<protein>
    <submittedName>
        <fullName evidence="2">SCP domain-containing protein</fullName>
    </submittedName>
</protein>
<evidence type="ECO:0000259" key="1">
    <source>
        <dbReference type="SMART" id="SM00198"/>
    </source>
</evidence>
<reference evidence="2" key="1">
    <citation type="submission" date="2019-11" db="UniProtKB">
        <authorList>
            <consortium name="WormBaseParasite"/>
        </authorList>
    </citation>
    <scope>IDENTIFICATION</scope>
</reference>
<dbReference type="Gene3D" id="3.40.33.10">
    <property type="entry name" value="CAP"/>
    <property type="match status" value="1"/>
</dbReference>
<dbReference type="InterPro" id="IPR014044">
    <property type="entry name" value="CAP_dom"/>
</dbReference>
<name>A0A5K3F3X1_MESCO</name>
<dbReference type="PRINTS" id="PR00837">
    <property type="entry name" value="V5TPXLIKE"/>
</dbReference>
<proteinExistence type="predicted"/>
<evidence type="ECO:0000313" key="2">
    <source>
        <dbReference type="WBParaSite" id="MCU_005326-RA"/>
    </source>
</evidence>